<dbReference type="AlphaFoldDB" id="A0A6P0B9F1"/>
<organism evidence="2 3">
    <name type="scientific">Rhizobium leguminosarum</name>
    <dbReference type="NCBI Taxonomy" id="384"/>
    <lineage>
        <taxon>Bacteria</taxon>
        <taxon>Pseudomonadati</taxon>
        <taxon>Pseudomonadota</taxon>
        <taxon>Alphaproteobacteria</taxon>
        <taxon>Hyphomicrobiales</taxon>
        <taxon>Rhizobiaceae</taxon>
        <taxon>Rhizobium/Agrobacterium group</taxon>
        <taxon>Rhizobium</taxon>
    </lineage>
</organism>
<protein>
    <submittedName>
        <fullName evidence="2">Uncharacterized protein</fullName>
    </submittedName>
</protein>
<evidence type="ECO:0000256" key="1">
    <source>
        <dbReference type="SAM" id="MobiDB-lite"/>
    </source>
</evidence>
<evidence type="ECO:0000313" key="2">
    <source>
        <dbReference type="EMBL" id="NEI36048.1"/>
    </source>
</evidence>
<dbReference type="Proteomes" id="UP000471560">
    <property type="component" value="Unassembled WGS sequence"/>
</dbReference>
<name>A0A6P0B9F1_RHILE</name>
<sequence>MRKEEPDDDQKPDLLAHYRPVAIRAVAAALTLKRNNPDARPLCETEYSGPAASDDAGWDDEPGVSFIR</sequence>
<comment type="caution">
    <text evidence="2">The sequence shown here is derived from an EMBL/GenBank/DDBJ whole genome shotgun (WGS) entry which is preliminary data.</text>
</comment>
<dbReference type="RefSeq" id="WP_164577479.1">
    <property type="nucleotide sequence ID" value="NZ_WUEZ01000021.1"/>
</dbReference>
<accession>A0A6P0B9F1</accession>
<reference evidence="2 3" key="1">
    <citation type="submission" date="2019-12" db="EMBL/GenBank/DDBJ databases">
        <title>Rhizobium genotypes associated with high levels of biological nitrogen fixation by grain legumes in a temperate-maritime cropping system.</title>
        <authorList>
            <person name="Maluk M."/>
            <person name="Francesc Ferrando Molina F."/>
            <person name="Lopez Del Egido L."/>
            <person name="Lafos M."/>
            <person name="Langarica-Fuentes A."/>
            <person name="Gebre Yohannes G."/>
            <person name="Young M.W."/>
            <person name="Martin P."/>
            <person name="Gantlett R."/>
            <person name="Kenicer G."/>
            <person name="Hawes C."/>
            <person name="Begg G.S."/>
            <person name="Quilliam R.S."/>
            <person name="Squire G.R."/>
            <person name="Poole P.S."/>
            <person name="Young P.W."/>
            <person name="Iannetta P.M."/>
            <person name="James E.K."/>
        </authorList>
    </citation>
    <scope>NUCLEOTIDE SEQUENCE [LARGE SCALE GENOMIC DNA]</scope>
    <source>
        <strain evidence="2 3">JHI1096</strain>
    </source>
</reference>
<evidence type="ECO:0000313" key="3">
    <source>
        <dbReference type="Proteomes" id="UP000471560"/>
    </source>
</evidence>
<proteinExistence type="predicted"/>
<dbReference type="EMBL" id="WUEZ01000021">
    <property type="protein sequence ID" value="NEI36048.1"/>
    <property type="molecule type" value="Genomic_DNA"/>
</dbReference>
<gene>
    <name evidence="2" type="ORF">GR204_18980</name>
</gene>
<feature type="region of interest" description="Disordered" evidence="1">
    <location>
        <begin position="38"/>
        <end position="68"/>
    </location>
</feature>